<gene>
    <name evidence="1" type="ORF">PPROV_000672000</name>
</gene>
<name>A0A830HM73_9CHLO</name>
<dbReference type="AlphaFoldDB" id="A0A830HM73"/>
<evidence type="ECO:0000313" key="1">
    <source>
        <dbReference type="EMBL" id="GHP07978.1"/>
    </source>
</evidence>
<reference evidence="1" key="1">
    <citation type="submission" date="2020-10" db="EMBL/GenBank/DDBJ databases">
        <title>Unveiling of a novel bifunctional photoreceptor, Dualchrome1, isolated from a cosmopolitan green alga.</title>
        <authorList>
            <person name="Suzuki S."/>
            <person name="Kawachi M."/>
        </authorList>
    </citation>
    <scope>NUCLEOTIDE SEQUENCE</scope>
    <source>
        <strain evidence="1">NIES 2893</strain>
    </source>
</reference>
<evidence type="ECO:0000313" key="2">
    <source>
        <dbReference type="Proteomes" id="UP000660262"/>
    </source>
</evidence>
<sequence length="237" mass="25134">MGWQSPHELHCPYIAPTHCTPRADATRFYEDEADGILYVYEDTSFGERKVAGLLAFFNGGVIDMDPESSADSSDTSNALNACATSSVRSAILSHTHDHDTKTIATGGGTAGSIVTGYSPLRAHAAAWALAALACSRTVNFRRARIVNIMGEFATASALDKGPNSTSMAERPIWIPTNGITGAPLVAIVRIMTDPSPGPIPLRSLPISAAQRYDVHLALSGREAQSADEGLANIEQRP</sequence>
<accession>A0A830HM73</accession>
<comment type="caution">
    <text evidence="1">The sequence shown here is derived from an EMBL/GenBank/DDBJ whole genome shotgun (WGS) entry which is preliminary data.</text>
</comment>
<dbReference type="Proteomes" id="UP000660262">
    <property type="component" value="Unassembled WGS sequence"/>
</dbReference>
<keyword evidence="2" id="KW-1185">Reference proteome</keyword>
<protein>
    <submittedName>
        <fullName evidence="1">Uncharacterized protein</fullName>
    </submittedName>
</protein>
<proteinExistence type="predicted"/>
<dbReference type="EMBL" id="BNJQ01000019">
    <property type="protein sequence ID" value="GHP07978.1"/>
    <property type="molecule type" value="Genomic_DNA"/>
</dbReference>
<organism evidence="1 2">
    <name type="scientific">Pycnococcus provasolii</name>
    <dbReference type="NCBI Taxonomy" id="41880"/>
    <lineage>
        <taxon>Eukaryota</taxon>
        <taxon>Viridiplantae</taxon>
        <taxon>Chlorophyta</taxon>
        <taxon>Pseudoscourfieldiophyceae</taxon>
        <taxon>Pseudoscourfieldiales</taxon>
        <taxon>Pycnococcaceae</taxon>
        <taxon>Pycnococcus</taxon>
    </lineage>
</organism>
<dbReference type="OrthoDB" id="1931513at2759"/>